<organism evidence="1 2">
    <name type="scientific">Parnassius mnemosyne</name>
    <name type="common">clouded apollo</name>
    <dbReference type="NCBI Taxonomy" id="213953"/>
    <lineage>
        <taxon>Eukaryota</taxon>
        <taxon>Metazoa</taxon>
        <taxon>Ecdysozoa</taxon>
        <taxon>Arthropoda</taxon>
        <taxon>Hexapoda</taxon>
        <taxon>Insecta</taxon>
        <taxon>Pterygota</taxon>
        <taxon>Neoptera</taxon>
        <taxon>Endopterygota</taxon>
        <taxon>Lepidoptera</taxon>
        <taxon>Glossata</taxon>
        <taxon>Ditrysia</taxon>
        <taxon>Papilionoidea</taxon>
        <taxon>Papilionidae</taxon>
        <taxon>Parnassiinae</taxon>
        <taxon>Parnassini</taxon>
        <taxon>Parnassius</taxon>
        <taxon>Driopa</taxon>
    </lineage>
</organism>
<keyword evidence="2" id="KW-1185">Reference proteome</keyword>
<dbReference type="Proteomes" id="UP001314205">
    <property type="component" value="Unassembled WGS sequence"/>
</dbReference>
<protein>
    <recommendedName>
        <fullName evidence="3">Transposase</fullName>
    </recommendedName>
</protein>
<dbReference type="EMBL" id="CAVLGL010000159">
    <property type="protein sequence ID" value="CAK1604073.1"/>
    <property type="molecule type" value="Genomic_DNA"/>
</dbReference>
<reference evidence="1 2" key="1">
    <citation type="submission" date="2023-11" db="EMBL/GenBank/DDBJ databases">
        <authorList>
            <person name="Hedman E."/>
            <person name="Englund M."/>
            <person name="Stromberg M."/>
            <person name="Nyberg Akerstrom W."/>
            <person name="Nylinder S."/>
            <person name="Jareborg N."/>
            <person name="Kallberg Y."/>
            <person name="Kronander E."/>
        </authorList>
    </citation>
    <scope>NUCLEOTIDE SEQUENCE [LARGE SCALE GENOMIC DNA]</scope>
</reference>
<name>A0AAV1M8R3_9NEOP</name>
<accession>A0AAV1M8R3</accession>
<evidence type="ECO:0000313" key="1">
    <source>
        <dbReference type="EMBL" id="CAK1604073.1"/>
    </source>
</evidence>
<sequence>MSEERRRMLLALAAVCIYDKEREKKNRRCRAKKWLLQRPRYSHINLMAELALQEPNDFRNYLRMDFCTYQQLLSLLEPMLKKQDTCMRKAITAHERLSATLRFLATGRSYEDLQYSVAISKQSLSKIIPETCDAIIATLQEEYLKFPETEEEWLDIAKTFEERWQFPHCLGAIDGKHVKIVPPANSGS</sequence>
<proteinExistence type="predicted"/>
<dbReference type="AlphaFoldDB" id="A0AAV1M8R3"/>
<evidence type="ECO:0008006" key="3">
    <source>
        <dbReference type="Google" id="ProtNLM"/>
    </source>
</evidence>
<gene>
    <name evidence="1" type="ORF">PARMNEM_LOCUS22352</name>
</gene>
<comment type="caution">
    <text evidence="1">The sequence shown here is derived from an EMBL/GenBank/DDBJ whole genome shotgun (WGS) entry which is preliminary data.</text>
</comment>
<evidence type="ECO:0000313" key="2">
    <source>
        <dbReference type="Proteomes" id="UP001314205"/>
    </source>
</evidence>